<feature type="transmembrane region" description="Helical" evidence="1">
    <location>
        <begin position="173"/>
        <end position="191"/>
    </location>
</feature>
<dbReference type="PANTHER" id="PTHR42709">
    <property type="entry name" value="ALKALINE PHOSPHATASE LIKE PROTEIN"/>
    <property type="match status" value="1"/>
</dbReference>
<dbReference type="GO" id="GO:0005886">
    <property type="term" value="C:plasma membrane"/>
    <property type="evidence" value="ECO:0007669"/>
    <property type="project" value="TreeGrafter"/>
</dbReference>
<keyword evidence="4" id="KW-1185">Reference proteome</keyword>
<dbReference type="PANTHER" id="PTHR42709:SF11">
    <property type="entry name" value="DEDA FAMILY PROTEIN"/>
    <property type="match status" value="1"/>
</dbReference>
<feature type="transmembrane region" description="Helical" evidence="1">
    <location>
        <begin position="122"/>
        <end position="142"/>
    </location>
</feature>
<dbReference type="InterPro" id="IPR051311">
    <property type="entry name" value="DedA_domain"/>
</dbReference>
<dbReference type="STRING" id="1226968.A6A40_00630"/>
<dbReference type="KEGG" id="ahu:A6A40_00630"/>
<sequence length="192" mass="21497">MLKRLYDWTMAKAASKDSTKWLAGVSFAESSFFPLPPDLLLVPMVIANRKAAWKLATICTLASVVGGVAGYMIGYFLYETIGRWVIEFYHLTDKFEQLRQTFVEYGAEILIIKGMTPIPYKLLTITAGVAHLPLWVFIGASIISRSMRFYLVAALLYFFGPPIRAFIEKRLTLVTSVFAVALIGGFLVVKLL</sequence>
<keyword evidence="1" id="KW-1133">Transmembrane helix</keyword>
<accession>A0A160JD41</accession>
<organism evidence="3 4">
    <name type="scientific">Azospirillum humicireducens</name>
    <dbReference type="NCBI Taxonomy" id="1226968"/>
    <lineage>
        <taxon>Bacteria</taxon>
        <taxon>Pseudomonadati</taxon>
        <taxon>Pseudomonadota</taxon>
        <taxon>Alphaproteobacteria</taxon>
        <taxon>Rhodospirillales</taxon>
        <taxon>Azospirillaceae</taxon>
        <taxon>Azospirillum</taxon>
    </lineage>
</organism>
<dbReference type="EMBL" id="CP015285">
    <property type="protein sequence ID" value="ANC90536.1"/>
    <property type="molecule type" value="Genomic_DNA"/>
</dbReference>
<proteinExistence type="predicted"/>
<feature type="transmembrane region" description="Helical" evidence="1">
    <location>
        <begin position="55"/>
        <end position="78"/>
    </location>
</feature>
<protein>
    <submittedName>
        <fullName evidence="3">DedA family protein</fullName>
    </submittedName>
</protein>
<dbReference type="RefSeq" id="WP_063633653.1">
    <property type="nucleotide sequence ID" value="NZ_CP015285.1"/>
</dbReference>
<keyword evidence="1" id="KW-0472">Membrane</keyword>
<dbReference type="OrthoDB" id="9810270at2"/>
<evidence type="ECO:0000256" key="1">
    <source>
        <dbReference type="SAM" id="Phobius"/>
    </source>
</evidence>
<evidence type="ECO:0000313" key="3">
    <source>
        <dbReference type="EMBL" id="ANC90536.1"/>
    </source>
</evidence>
<keyword evidence="1" id="KW-0812">Transmembrane</keyword>
<feature type="domain" description="VTT" evidence="2">
    <location>
        <begin position="51"/>
        <end position="157"/>
    </location>
</feature>
<dbReference type="Proteomes" id="UP000077405">
    <property type="component" value="Chromosome"/>
</dbReference>
<dbReference type="AlphaFoldDB" id="A0A160JD41"/>
<dbReference type="InterPro" id="IPR032816">
    <property type="entry name" value="VTT_dom"/>
</dbReference>
<dbReference type="Pfam" id="PF09335">
    <property type="entry name" value="VTT_dom"/>
    <property type="match status" value="1"/>
</dbReference>
<evidence type="ECO:0000259" key="2">
    <source>
        <dbReference type="Pfam" id="PF09335"/>
    </source>
</evidence>
<gene>
    <name evidence="3" type="ORF">A6A40_00630</name>
</gene>
<name>A0A160JD41_9PROT</name>
<feature type="transmembrane region" description="Helical" evidence="1">
    <location>
        <begin position="149"/>
        <end position="167"/>
    </location>
</feature>
<evidence type="ECO:0000313" key="4">
    <source>
        <dbReference type="Proteomes" id="UP000077405"/>
    </source>
</evidence>
<reference evidence="3 4" key="1">
    <citation type="journal article" date="2013" name="Int. J. Syst. Evol. Microbiol.">
        <title>Azospirillum humicireducens sp. nov., a nitrogen-fixing bacterium isolated from a microbial fuel cell.</title>
        <authorList>
            <person name="Zhou S."/>
            <person name="Han L."/>
            <person name="Wang Y."/>
            <person name="Yang G."/>
            <person name="Zhuang L."/>
            <person name="Hu P."/>
        </authorList>
    </citation>
    <scope>NUCLEOTIDE SEQUENCE [LARGE SCALE GENOMIC DNA]</scope>
    <source>
        <strain evidence="3 4">SgZ-5</strain>
    </source>
</reference>